<name>A0A0A1VT37_MICAE</name>
<proteinExistence type="predicted"/>
<dbReference type="AlphaFoldDB" id="A0A0A1VT37"/>
<comment type="caution">
    <text evidence="1">The sequence shown here is derived from an EMBL/GenBank/DDBJ whole genome shotgun (WGS) entry which is preliminary data.</text>
</comment>
<gene>
    <name evidence="1" type="ORF">N44_01649</name>
</gene>
<protein>
    <submittedName>
        <fullName evidence="1">Uncharacterized protein</fullName>
    </submittedName>
</protein>
<dbReference type="EMBL" id="BBPA01000031">
    <property type="protein sequence ID" value="GAL92962.1"/>
    <property type="molecule type" value="Genomic_DNA"/>
</dbReference>
<sequence>MRGGKTDTASLNLDSVGSGFSDNFNNRPLGNYLYLGSAEKVVQRIMLLSANNLSPKG</sequence>
<evidence type="ECO:0000313" key="1">
    <source>
        <dbReference type="EMBL" id="GAL92962.1"/>
    </source>
</evidence>
<dbReference type="Proteomes" id="UP000030321">
    <property type="component" value="Unassembled WGS sequence"/>
</dbReference>
<organism evidence="1 2">
    <name type="scientific">Microcystis aeruginosa NIES-44</name>
    <dbReference type="NCBI Taxonomy" id="449439"/>
    <lineage>
        <taxon>Bacteria</taxon>
        <taxon>Bacillati</taxon>
        <taxon>Cyanobacteriota</taxon>
        <taxon>Cyanophyceae</taxon>
        <taxon>Oscillatoriophycideae</taxon>
        <taxon>Chroococcales</taxon>
        <taxon>Microcystaceae</taxon>
        <taxon>Microcystis</taxon>
    </lineage>
</organism>
<evidence type="ECO:0000313" key="2">
    <source>
        <dbReference type="Proteomes" id="UP000030321"/>
    </source>
</evidence>
<accession>A0A0A1VT37</accession>
<reference evidence="2" key="1">
    <citation type="journal article" date="2015" name="Genome">
        <title>Whole Genome Sequence of the Non-Microcystin-Producing Microcystis aeruginosa Strain NIES-44.</title>
        <authorList>
            <person name="Okano K."/>
            <person name="Miyata N."/>
            <person name="Ozaki Y."/>
        </authorList>
    </citation>
    <scope>NUCLEOTIDE SEQUENCE [LARGE SCALE GENOMIC DNA]</scope>
    <source>
        <strain evidence="2">NIES-44</strain>
    </source>
</reference>